<dbReference type="Gene3D" id="3.40.50.300">
    <property type="entry name" value="P-loop containing nucleotide triphosphate hydrolases"/>
    <property type="match status" value="1"/>
</dbReference>
<sequence length="273" mass="30220">MFADARRPFEERILGMKVDALREAFHRNRRVLVKLHGDAADRTDRVLTWRDYERAYGEREPLTAIMRFAMTRPLLFLGCSLGQDRTVRVLESLAAELRGHRAEGLQVHYAIVEQPARKAEFKTRHRRLTDLGIRPIWYPTGQHGMIADLLTYLAANVGRDTVCGAVPAEPPHYLLRDVQLAELRGKLLTGDACSAAITGQGVAIGVQGMGGVGKTVLAAALTRDPFVQRAFPDGIFWLTVSQQPNLLGLLNQLAVWLPDCGGPFTSELEAQAA</sequence>
<dbReference type="InterPro" id="IPR027417">
    <property type="entry name" value="P-loop_NTPase"/>
</dbReference>
<dbReference type="Pfam" id="PF00931">
    <property type="entry name" value="NB-ARC"/>
    <property type="match status" value="1"/>
</dbReference>
<dbReference type="Pfam" id="PF13289">
    <property type="entry name" value="SIR2_2"/>
    <property type="match status" value="1"/>
</dbReference>
<dbReference type="AlphaFoldDB" id="X1CUP6"/>
<reference evidence="2" key="1">
    <citation type="journal article" date="2014" name="Front. Microbiol.">
        <title>High frequency of phylogenetically diverse reductive dehalogenase-homologous genes in deep subseafloor sedimentary metagenomes.</title>
        <authorList>
            <person name="Kawai M."/>
            <person name="Futagami T."/>
            <person name="Toyoda A."/>
            <person name="Takaki Y."/>
            <person name="Nishi S."/>
            <person name="Hori S."/>
            <person name="Arai W."/>
            <person name="Tsubouchi T."/>
            <person name="Morono Y."/>
            <person name="Uchiyama I."/>
            <person name="Ito T."/>
            <person name="Fujiyama A."/>
            <person name="Inagaki F."/>
            <person name="Takami H."/>
        </authorList>
    </citation>
    <scope>NUCLEOTIDE SEQUENCE</scope>
    <source>
        <strain evidence="2">Expedition CK06-06</strain>
    </source>
</reference>
<feature type="domain" description="NB-ARC" evidence="1">
    <location>
        <begin position="203"/>
        <end position="252"/>
    </location>
</feature>
<gene>
    <name evidence="2" type="ORF">S01H4_49487</name>
</gene>
<dbReference type="EMBL" id="BART01027993">
    <property type="protein sequence ID" value="GAG99823.1"/>
    <property type="molecule type" value="Genomic_DNA"/>
</dbReference>
<feature type="non-terminal residue" evidence="2">
    <location>
        <position position="273"/>
    </location>
</feature>
<comment type="caution">
    <text evidence="2">The sequence shown here is derived from an EMBL/GenBank/DDBJ whole genome shotgun (WGS) entry which is preliminary data.</text>
</comment>
<dbReference type="InterPro" id="IPR002182">
    <property type="entry name" value="NB-ARC"/>
</dbReference>
<organism evidence="2">
    <name type="scientific">marine sediment metagenome</name>
    <dbReference type="NCBI Taxonomy" id="412755"/>
    <lineage>
        <taxon>unclassified sequences</taxon>
        <taxon>metagenomes</taxon>
        <taxon>ecological metagenomes</taxon>
    </lineage>
</organism>
<evidence type="ECO:0000259" key="1">
    <source>
        <dbReference type="Pfam" id="PF00931"/>
    </source>
</evidence>
<protein>
    <recommendedName>
        <fullName evidence="1">NB-ARC domain-containing protein</fullName>
    </recommendedName>
</protein>
<evidence type="ECO:0000313" key="2">
    <source>
        <dbReference type="EMBL" id="GAG99823.1"/>
    </source>
</evidence>
<proteinExistence type="predicted"/>
<name>X1CUP6_9ZZZZ</name>
<accession>X1CUP6</accession>
<dbReference type="GO" id="GO:0043531">
    <property type="term" value="F:ADP binding"/>
    <property type="evidence" value="ECO:0007669"/>
    <property type="project" value="InterPro"/>
</dbReference>
<dbReference type="SUPFAM" id="SSF52540">
    <property type="entry name" value="P-loop containing nucleoside triphosphate hydrolases"/>
    <property type="match status" value="1"/>
</dbReference>